<dbReference type="EMBL" id="CADCWA010000060">
    <property type="protein sequence ID" value="CAA9511039.1"/>
    <property type="molecule type" value="Genomic_DNA"/>
</dbReference>
<dbReference type="AlphaFoldDB" id="A0A6J4T1B5"/>
<dbReference type="RefSeq" id="WP_294168671.1">
    <property type="nucleotide sequence ID" value="NZ_CADCWA010000060.1"/>
</dbReference>
<dbReference type="Gene3D" id="3.30.750.140">
    <property type="match status" value="1"/>
</dbReference>
<dbReference type="InterPro" id="IPR021136">
    <property type="entry name" value="Flagellar_hook_control-like_C"/>
</dbReference>
<feature type="domain" description="Flagellar hook-length control protein-like C-terminal" evidence="2">
    <location>
        <begin position="218"/>
        <end position="295"/>
    </location>
</feature>
<name>A0A6J4T1B5_9SPHN</name>
<feature type="region of interest" description="Disordered" evidence="1">
    <location>
        <begin position="286"/>
        <end position="340"/>
    </location>
</feature>
<protein>
    <recommendedName>
        <fullName evidence="2">Flagellar hook-length control protein-like C-terminal domain-containing protein</fullName>
    </recommendedName>
</protein>
<gene>
    <name evidence="3" type="ORF">AVDCRST_MAG31-895</name>
</gene>
<dbReference type="InterPro" id="IPR038610">
    <property type="entry name" value="FliK-like_C_sf"/>
</dbReference>
<accession>A0A6J4T1B5</accession>
<proteinExistence type="predicted"/>
<feature type="region of interest" description="Disordered" evidence="1">
    <location>
        <begin position="1"/>
        <end position="145"/>
    </location>
</feature>
<feature type="compositionally biased region" description="Low complexity" evidence="1">
    <location>
        <begin position="131"/>
        <end position="145"/>
    </location>
</feature>
<feature type="compositionally biased region" description="Low complexity" evidence="1">
    <location>
        <begin position="45"/>
        <end position="58"/>
    </location>
</feature>
<dbReference type="CDD" id="cd17470">
    <property type="entry name" value="T3SS_Flik_C"/>
    <property type="match status" value="1"/>
</dbReference>
<reference evidence="3" key="1">
    <citation type="submission" date="2020-02" db="EMBL/GenBank/DDBJ databases">
        <authorList>
            <person name="Meier V. D."/>
        </authorList>
    </citation>
    <scope>NUCLEOTIDE SEQUENCE</scope>
    <source>
        <strain evidence="3">AVDCRST_MAG31</strain>
    </source>
</reference>
<feature type="compositionally biased region" description="Low complexity" evidence="1">
    <location>
        <begin position="72"/>
        <end position="92"/>
    </location>
</feature>
<organism evidence="3">
    <name type="scientific">uncultured Sphingomonas sp</name>
    <dbReference type="NCBI Taxonomy" id="158754"/>
    <lineage>
        <taxon>Bacteria</taxon>
        <taxon>Pseudomonadati</taxon>
        <taxon>Pseudomonadota</taxon>
        <taxon>Alphaproteobacteria</taxon>
        <taxon>Sphingomonadales</taxon>
        <taxon>Sphingomonadaceae</taxon>
        <taxon>Sphingomonas</taxon>
        <taxon>environmental samples</taxon>
    </lineage>
</organism>
<sequence>MQLPSAPLLPSGTAQPSPTGQVAAFIPTASTSIGDPEAVLEVRPEAAGSGEQAAGELAAEIEVDELGSQVGEPAESIAETAPAASPPAAAVELTPPPPMQLGRDPAKHGSTAAEAPATGVHTEPSPPPPLSRAEPSPLSLPASALANGPATDAAVSAFAAQAQLEAPAPPAAQTLVVPGAPTLGSAAAARGQSSSTAGSARLALGGDFTERLGAVITTQLRDGGNEVQIRMDPAELGRIHVRLSFDEGGSLRAVVGADSPQVLDAMRRDAGELGRTLAEAGVRTDAQSFRFDRGSHGGGGGDLPRPWRHGQGEGREQSAPQADEPRYRPLRSTGRIDLMA</sequence>
<evidence type="ECO:0000256" key="1">
    <source>
        <dbReference type="SAM" id="MobiDB-lite"/>
    </source>
</evidence>
<evidence type="ECO:0000259" key="2">
    <source>
        <dbReference type="Pfam" id="PF02120"/>
    </source>
</evidence>
<dbReference type="Pfam" id="PF02120">
    <property type="entry name" value="Flg_hook"/>
    <property type="match status" value="1"/>
</dbReference>
<evidence type="ECO:0000313" key="3">
    <source>
        <dbReference type="EMBL" id="CAA9511039.1"/>
    </source>
</evidence>